<feature type="region of interest" description="Disordered" evidence="1">
    <location>
        <begin position="470"/>
        <end position="534"/>
    </location>
</feature>
<dbReference type="NCBIfam" id="TIGR03543">
    <property type="entry name" value="divI1A_rptt_fam"/>
    <property type="match status" value="1"/>
</dbReference>
<dbReference type="InterPro" id="IPR019932">
    <property type="entry name" value="CHP03543"/>
</dbReference>
<feature type="region of interest" description="Disordered" evidence="1">
    <location>
        <begin position="1"/>
        <end position="25"/>
    </location>
</feature>
<evidence type="ECO:0000313" key="2">
    <source>
        <dbReference type="EMBL" id="KOA48974.1"/>
    </source>
</evidence>
<dbReference type="Proteomes" id="UP000037239">
    <property type="component" value="Unassembled WGS sequence"/>
</dbReference>
<feature type="compositionally biased region" description="Polar residues" evidence="1">
    <location>
        <begin position="386"/>
        <end position="402"/>
    </location>
</feature>
<accession>A0AB34T842</accession>
<comment type="caution">
    <text evidence="2">The sequence shown here is derived from an EMBL/GenBank/DDBJ whole genome shotgun (WGS) entry which is preliminary data.</text>
</comment>
<evidence type="ECO:0000256" key="1">
    <source>
        <dbReference type="SAM" id="MobiDB-lite"/>
    </source>
</evidence>
<feature type="compositionally biased region" description="Basic and acidic residues" evidence="1">
    <location>
        <begin position="497"/>
        <end position="508"/>
    </location>
</feature>
<dbReference type="EMBL" id="AWFK01000010">
    <property type="protein sequence ID" value="KOA48974.1"/>
    <property type="molecule type" value="Genomic_DNA"/>
</dbReference>
<feature type="region of interest" description="Disordered" evidence="1">
    <location>
        <begin position="346"/>
        <end position="413"/>
    </location>
</feature>
<dbReference type="AlphaFoldDB" id="A0AB34T842"/>
<sequence>MAQEQESSSTSTSIPRVGKHSKGYDPRQVDAFVAQAHRLYDEGDPSLTLASIQNASFAMVKGGYVPAKVDAMLDRLKSALCDKQTLAEISELGRVAWKAQMEDSLHELQRHADRDHGARFASGQHKALSYKRKQVDRLIDDIMDKAAYELSEVTTDGTHPAVGDDPYPNLNAKAIENAAFTVVKGPRGYDQRQVDYYLATCADLLNRLESYQRLNENGSIPAAGTVESAAPSTPVNGVKPLFANVPQAPVAGTQENSASSTNSMASVSGTPAQAAAEQPDSTHGSFDELHAQEEAIFNTGTVSPSPVIVPPTVSQTPAAPVAAAALPFSEDSAPTETIAPVVVENHDTPSASTLGPGTHSAAHASLSSIQPITPAPRTIPSYERAASQTPSTSVAQAPSAPNTADDKTDDAETVAPAQTKPFVAEQPQASETLSSLALMAHETSSIPQSSSSLDEAKSIFDTLSVPKLTSVSIPDLPMPSSTHAPTDSSDQSQNSGERNDDAVRRYIRESQMNIDIPDLAFPDAPSGRDLAPRQ</sequence>
<dbReference type="NCBIfam" id="TIGR03544">
    <property type="entry name" value="DivI1A_domain"/>
    <property type="match status" value="1"/>
</dbReference>
<dbReference type="InterPro" id="IPR019933">
    <property type="entry name" value="DivIVA_domain"/>
</dbReference>
<proteinExistence type="predicted"/>
<evidence type="ECO:0000313" key="3">
    <source>
        <dbReference type="Proteomes" id="UP000037239"/>
    </source>
</evidence>
<feature type="compositionally biased region" description="Low complexity" evidence="1">
    <location>
        <begin position="1"/>
        <end position="13"/>
    </location>
</feature>
<protein>
    <submittedName>
        <fullName evidence="2">Cell surface protein</fullName>
    </submittedName>
</protein>
<dbReference type="RefSeq" id="WP_052826513.1">
    <property type="nucleotide sequence ID" value="NZ_AWFK01000010.1"/>
</dbReference>
<name>A0AB34T842_9BIFI</name>
<organism evidence="2 3">
    <name type="scientific">Bifidobacterium animalis subsp. animalis MCC 0483</name>
    <dbReference type="NCBI Taxonomy" id="1365955"/>
    <lineage>
        <taxon>Bacteria</taxon>
        <taxon>Bacillati</taxon>
        <taxon>Actinomycetota</taxon>
        <taxon>Actinomycetes</taxon>
        <taxon>Bifidobacteriales</taxon>
        <taxon>Bifidobacteriaceae</taxon>
        <taxon>Bifidobacterium</taxon>
    </lineage>
</organism>
<feature type="compositionally biased region" description="Low complexity" evidence="1">
    <location>
        <begin position="256"/>
        <end position="268"/>
    </location>
</feature>
<gene>
    <name evidence="2" type="ORF">BAAM0483_06730</name>
</gene>
<feature type="compositionally biased region" description="Polar residues" evidence="1">
    <location>
        <begin position="479"/>
        <end position="496"/>
    </location>
</feature>
<reference evidence="2 3" key="1">
    <citation type="journal article" date="2015" name="Int J Genomics">
        <title>Comparative Genomics Revealed Genetic Diversity and Species/Strain-Level Differences in Carbohydrate Metabolism of Three Probiotic Bifidobacterial Species.</title>
        <authorList>
            <person name="Odamaki T."/>
            <person name="Horigome A."/>
            <person name="Sugahara H."/>
            <person name="Hashikura N."/>
            <person name="Minami J."/>
            <person name="Xiao J.Z."/>
            <person name="Abe F."/>
        </authorList>
    </citation>
    <scope>NUCLEOTIDE SEQUENCE [LARGE SCALE GENOMIC DNA]</scope>
    <source>
        <strain evidence="2 3">MCC 0483</strain>
    </source>
</reference>
<feature type="region of interest" description="Disordered" evidence="1">
    <location>
        <begin position="251"/>
        <end position="284"/>
    </location>
</feature>